<dbReference type="Gene3D" id="1.25.40.10">
    <property type="entry name" value="Tetratricopeptide repeat domain"/>
    <property type="match status" value="1"/>
</dbReference>
<dbReference type="AlphaFoldDB" id="V6LCW2"/>
<organism evidence="1">
    <name type="scientific">Spironucleus salmonicida</name>
    <dbReference type="NCBI Taxonomy" id="348837"/>
    <lineage>
        <taxon>Eukaryota</taxon>
        <taxon>Metamonada</taxon>
        <taxon>Diplomonadida</taxon>
        <taxon>Hexamitidae</taxon>
        <taxon>Hexamitinae</taxon>
        <taxon>Spironucleus</taxon>
    </lineage>
</organism>
<dbReference type="EMBL" id="KI546165">
    <property type="protein sequence ID" value="EST42292.1"/>
    <property type="molecule type" value="Genomic_DNA"/>
</dbReference>
<reference evidence="1 2" key="1">
    <citation type="journal article" date="2014" name="PLoS Genet.">
        <title>The Genome of Spironucleus salmonicida Highlights a Fish Pathogen Adapted to Fluctuating Environments.</title>
        <authorList>
            <person name="Xu F."/>
            <person name="Jerlstrom-Hultqvist J."/>
            <person name="Einarsson E."/>
            <person name="Astvaldsson A."/>
            <person name="Svard S.G."/>
            <person name="Andersson J.O."/>
        </authorList>
    </citation>
    <scope>NUCLEOTIDE SEQUENCE</scope>
    <source>
        <strain evidence="2">ATCC 50377</strain>
    </source>
</reference>
<proteinExistence type="predicted"/>
<dbReference type="InterPro" id="IPR011990">
    <property type="entry name" value="TPR-like_helical_dom_sf"/>
</dbReference>
<accession>V6LCW2</accession>
<dbReference type="Proteomes" id="UP000018208">
    <property type="component" value="Unassembled WGS sequence"/>
</dbReference>
<gene>
    <name evidence="1" type="ORF">SS50377_18160</name>
    <name evidence="2" type="ORF">SS50377_22781</name>
</gene>
<evidence type="ECO:0000313" key="3">
    <source>
        <dbReference type="Proteomes" id="UP000018208"/>
    </source>
</evidence>
<sequence length="453" mass="51462">MISKQIIQFFKAEEYGKVISGAASLVEPIKSRLVCACHIKNYDIESLQRALEVAPKQGLDFERAYCDYSLKKDAYWYFKSTEAHPKADVLKQQIAYRLKNFQLASESQQSTKNYEQSVNQLACCTRSGVQNTNPLQFKNYEFQYNKALYYFSNMKFQKAIECCEKASLNFDGEETEKDREQIDFVMNVSRAYLENQPFVLPKPYQSAHLNQLYQIFEIIFQIQFSTPSLDALQNIKALIRGNLKLVQSISQNCDATVRFQINQTRELFQVLSANTPAMCKIQGSVFSQVCQAASCIISSHFPSNSLVKREKKDPGKYFETEWRELVESKNYVDISLAQPQSAGNYLVGLLNGVGFKGDCARFMEDKSGCLGGVVNFSDVQECSIVKALAVKQAPIVVIEKVFVKKEAKPMPAKWQKRVSRKVVKHQGVAVNDKVEVAKVTKIPPRRGRGRGRK</sequence>
<reference evidence="2" key="2">
    <citation type="submission" date="2020-12" db="EMBL/GenBank/DDBJ databases">
        <title>New Spironucleus salmonicida genome in near-complete chromosomes.</title>
        <authorList>
            <person name="Xu F."/>
            <person name="Kurt Z."/>
            <person name="Jimenez-Gonzalez A."/>
            <person name="Astvaldsson A."/>
            <person name="Andersson J.O."/>
            <person name="Svard S.G."/>
        </authorList>
    </citation>
    <scope>NUCLEOTIDE SEQUENCE</scope>
    <source>
        <strain evidence="2">ATCC 50377</strain>
    </source>
</reference>
<name>V6LCW2_9EUKA</name>
<evidence type="ECO:0000313" key="1">
    <source>
        <dbReference type="EMBL" id="EST42292.1"/>
    </source>
</evidence>
<evidence type="ECO:0000313" key="2">
    <source>
        <dbReference type="EMBL" id="KAH0575155.1"/>
    </source>
</evidence>
<keyword evidence="3" id="KW-1185">Reference proteome</keyword>
<dbReference type="EMBL" id="AUWU02000003">
    <property type="protein sequence ID" value="KAH0575155.1"/>
    <property type="molecule type" value="Genomic_DNA"/>
</dbReference>
<dbReference type="VEuPathDB" id="GiardiaDB:SS50377_22781"/>
<protein>
    <submittedName>
        <fullName evidence="2">TPR-like repeat-containing protein</fullName>
    </submittedName>
</protein>